<dbReference type="EMBL" id="JAAKZY010000143">
    <property type="protein sequence ID" value="NGO12512.1"/>
    <property type="molecule type" value="Genomic_DNA"/>
</dbReference>
<accession>A0A6G4VEF1</accession>
<dbReference type="PROSITE" id="PS51257">
    <property type="entry name" value="PROKAR_LIPOPROTEIN"/>
    <property type="match status" value="1"/>
</dbReference>
<feature type="region of interest" description="Disordered" evidence="1">
    <location>
        <begin position="33"/>
        <end position="61"/>
    </location>
</feature>
<organism evidence="2 3">
    <name type="scientific">Streptomyces scabichelini</name>
    <dbReference type="NCBI Taxonomy" id="2711217"/>
    <lineage>
        <taxon>Bacteria</taxon>
        <taxon>Bacillati</taxon>
        <taxon>Actinomycetota</taxon>
        <taxon>Actinomycetes</taxon>
        <taxon>Kitasatosporales</taxon>
        <taxon>Streptomycetaceae</taxon>
        <taxon>Streptomyces</taxon>
    </lineage>
</organism>
<evidence type="ECO:0000256" key="1">
    <source>
        <dbReference type="SAM" id="MobiDB-lite"/>
    </source>
</evidence>
<evidence type="ECO:0008006" key="4">
    <source>
        <dbReference type="Google" id="ProtNLM"/>
    </source>
</evidence>
<evidence type="ECO:0000313" key="2">
    <source>
        <dbReference type="EMBL" id="NGO12512.1"/>
    </source>
</evidence>
<keyword evidence="3" id="KW-1185">Reference proteome</keyword>
<dbReference type="RefSeq" id="WP_165265021.1">
    <property type="nucleotide sequence ID" value="NZ_JAAKZY010000143.1"/>
</dbReference>
<reference evidence="2 3" key="1">
    <citation type="submission" date="2020-02" db="EMBL/GenBank/DDBJ databases">
        <title>Whole-genome analyses of novel actinobacteria.</title>
        <authorList>
            <person name="Sahin N."/>
            <person name="Gencbay T."/>
        </authorList>
    </citation>
    <scope>NUCLEOTIDE SEQUENCE [LARGE SCALE GENOMIC DNA]</scope>
    <source>
        <strain evidence="2 3">HC44</strain>
    </source>
</reference>
<name>A0A6G4VEF1_9ACTN</name>
<evidence type="ECO:0000313" key="3">
    <source>
        <dbReference type="Proteomes" id="UP000472335"/>
    </source>
</evidence>
<dbReference type="AlphaFoldDB" id="A0A6G4VEF1"/>
<sequence>MKTGEAPWPGAALGFGLGLVLLTGGLLAGCAESGSKDGTGTRDAARTGSSSPSPSATPPENLCTRIVTYWSREVLDDGTYGDYQSMGLSNGQYEILMKVVDAARAEKKRKGAPAADRLIDRGARKGCEDLYRDGSPSGGPWQ</sequence>
<gene>
    <name evidence="2" type="ORF">G5C60_34115</name>
</gene>
<protein>
    <recommendedName>
        <fullName evidence="4">Lipoprotein</fullName>
    </recommendedName>
</protein>
<comment type="caution">
    <text evidence="2">The sequence shown here is derived from an EMBL/GenBank/DDBJ whole genome shotgun (WGS) entry which is preliminary data.</text>
</comment>
<dbReference type="Proteomes" id="UP000472335">
    <property type="component" value="Unassembled WGS sequence"/>
</dbReference>
<proteinExistence type="predicted"/>